<evidence type="ECO:0000313" key="4">
    <source>
        <dbReference type="Proteomes" id="UP000507470"/>
    </source>
</evidence>
<accession>A0A6J8E6C2</accession>
<evidence type="ECO:0000256" key="1">
    <source>
        <dbReference type="SAM" id="MobiDB-lite"/>
    </source>
</evidence>
<dbReference type="EMBL" id="CACVKT020008376">
    <property type="protein sequence ID" value="CAC5415035.1"/>
    <property type="molecule type" value="Genomic_DNA"/>
</dbReference>
<dbReference type="InterPro" id="IPR002404">
    <property type="entry name" value="IRS_PTB"/>
</dbReference>
<dbReference type="SMART" id="SM00310">
    <property type="entry name" value="PTBI"/>
    <property type="match status" value="1"/>
</dbReference>
<dbReference type="Gene3D" id="2.30.29.30">
    <property type="entry name" value="Pleckstrin-homology domain (PH domain)/Phosphotyrosine-binding domain (PTB)"/>
    <property type="match status" value="2"/>
</dbReference>
<protein>
    <recommendedName>
        <fullName evidence="2">PH domain-containing protein</fullName>
    </recommendedName>
</protein>
<proteinExistence type="predicted"/>
<sequence>MADPQYDKTMIKKGYVRVKGRIPIGKSWKKKLLVLYGPSSNGASRLVKYSGEQAFAEDEPSSQIPLKDVGSALRCKMSEGSHGDGITLHMSDRSIKQFLCDTESESTDWLSVIQTELTRNDNLPSGMFRVFLLPCATLNDSGECILYVTSDCVYIYDNEQKSRQITACDITHIRRYGADGKRKQFLIEAGSKNPTGEGIYLFRTVFHQEIHDQIEAAAERIKKKSSGRQRTVPSIPAKQPIYVNQRP</sequence>
<dbReference type="Pfam" id="PF02174">
    <property type="entry name" value="IRS"/>
    <property type="match status" value="1"/>
</dbReference>
<dbReference type="InterPro" id="IPR001849">
    <property type="entry name" value="PH_domain"/>
</dbReference>
<dbReference type="OrthoDB" id="6279276at2759"/>
<dbReference type="PANTHER" id="PTHR21258">
    <property type="entry name" value="DOCKING PROTEIN RELATED"/>
    <property type="match status" value="1"/>
</dbReference>
<dbReference type="SUPFAM" id="SSF50729">
    <property type="entry name" value="PH domain-like"/>
    <property type="match status" value="2"/>
</dbReference>
<dbReference type="PANTHER" id="PTHR21258:SF61">
    <property type="entry name" value="PROTEIN CHICO"/>
    <property type="match status" value="1"/>
</dbReference>
<dbReference type="SMART" id="SM01244">
    <property type="entry name" value="IRS"/>
    <property type="match status" value="1"/>
</dbReference>
<dbReference type="Proteomes" id="UP000507470">
    <property type="component" value="Unassembled WGS sequence"/>
</dbReference>
<evidence type="ECO:0000259" key="2">
    <source>
        <dbReference type="PROSITE" id="PS50003"/>
    </source>
</evidence>
<feature type="domain" description="PH" evidence="2">
    <location>
        <begin position="9"/>
        <end position="118"/>
    </location>
</feature>
<name>A0A6J8E6C2_MYTCO</name>
<dbReference type="GO" id="GO:0005737">
    <property type="term" value="C:cytoplasm"/>
    <property type="evidence" value="ECO:0007669"/>
    <property type="project" value="TreeGrafter"/>
</dbReference>
<dbReference type="GO" id="GO:0007169">
    <property type="term" value="P:cell surface receptor protein tyrosine kinase signaling pathway"/>
    <property type="evidence" value="ECO:0007669"/>
    <property type="project" value="TreeGrafter"/>
</dbReference>
<dbReference type="AlphaFoldDB" id="A0A6J8E6C2"/>
<organism evidence="3 4">
    <name type="scientific">Mytilus coruscus</name>
    <name type="common">Sea mussel</name>
    <dbReference type="NCBI Taxonomy" id="42192"/>
    <lineage>
        <taxon>Eukaryota</taxon>
        <taxon>Metazoa</taxon>
        <taxon>Spiralia</taxon>
        <taxon>Lophotrochozoa</taxon>
        <taxon>Mollusca</taxon>
        <taxon>Bivalvia</taxon>
        <taxon>Autobranchia</taxon>
        <taxon>Pteriomorphia</taxon>
        <taxon>Mytilida</taxon>
        <taxon>Mytiloidea</taxon>
        <taxon>Mytilidae</taxon>
        <taxon>Mytilinae</taxon>
        <taxon>Mytilus</taxon>
    </lineage>
</organism>
<dbReference type="InterPro" id="IPR011993">
    <property type="entry name" value="PH-like_dom_sf"/>
</dbReference>
<evidence type="ECO:0000313" key="3">
    <source>
        <dbReference type="EMBL" id="CAC5415035.1"/>
    </source>
</evidence>
<dbReference type="SMART" id="SM00233">
    <property type="entry name" value="PH"/>
    <property type="match status" value="1"/>
</dbReference>
<dbReference type="InterPro" id="IPR050996">
    <property type="entry name" value="Docking_Protein_DOK"/>
</dbReference>
<dbReference type="PROSITE" id="PS50003">
    <property type="entry name" value="PH_DOMAIN"/>
    <property type="match status" value="1"/>
</dbReference>
<reference evidence="3 4" key="1">
    <citation type="submission" date="2020-06" db="EMBL/GenBank/DDBJ databases">
        <authorList>
            <person name="Li R."/>
            <person name="Bekaert M."/>
        </authorList>
    </citation>
    <scope>NUCLEOTIDE SEQUENCE [LARGE SCALE GENOMIC DNA]</scope>
    <source>
        <strain evidence="4">wild</strain>
    </source>
</reference>
<feature type="region of interest" description="Disordered" evidence="1">
    <location>
        <begin position="222"/>
        <end position="247"/>
    </location>
</feature>
<keyword evidence="4" id="KW-1185">Reference proteome</keyword>
<gene>
    <name evidence="3" type="ORF">MCOR_47759</name>
</gene>